<dbReference type="InterPro" id="IPR052618">
    <property type="entry name" value="ComplexI_NDUFA12"/>
</dbReference>
<dbReference type="PANTHER" id="PTHR32470:SF2">
    <property type="entry name" value="NADH DEHYDROGENASE [UBIQUINONE] 1 ALPHA SUBCOMPLEX ASSEMBLY FACTOR 2"/>
    <property type="match status" value="1"/>
</dbReference>
<dbReference type="PANTHER" id="PTHR32470">
    <property type="entry name" value="ADH DEHYDROGENASE [UBIQUINONE] 1 ALPHA SUBCOMPLEX ASSEMBLY FACTOR 2"/>
    <property type="match status" value="1"/>
</dbReference>
<dbReference type="InterPro" id="IPR007763">
    <property type="entry name" value="NDUFA12"/>
</dbReference>
<organism evidence="3">
    <name type="scientific">Psilocybe cubensis</name>
    <name type="common">Psychedelic mushroom</name>
    <name type="synonym">Stropharia cubensis</name>
    <dbReference type="NCBI Taxonomy" id="181762"/>
    <lineage>
        <taxon>Eukaryota</taxon>
        <taxon>Fungi</taxon>
        <taxon>Dikarya</taxon>
        <taxon>Basidiomycota</taxon>
        <taxon>Agaricomycotina</taxon>
        <taxon>Agaricomycetes</taxon>
        <taxon>Agaricomycetidae</taxon>
        <taxon>Agaricales</taxon>
        <taxon>Agaricineae</taxon>
        <taxon>Strophariaceae</taxon>
        <taxon>Psilocybe</taxon>
    </lineage>
</organism>
<feature type="compositionally biased region" description="Low complexity" evidence="2">
    <location>
        <begin position="164"/>
        <end position="178"/>
    </location>
</feature>
<reference evidence="3" key="1">
    <citation type="submission" date="2021-02" db="EMBL/GenBank/DDBJ databases">
        <title>Psilocybe cubensis genome.</title>
        <authorList>
            <person name="Mckernan K.J."/>
            <person name="Crawford S."/>
            <person name="Trippe A."/>
            <person name="Kane L.T."/>
            <person name="Mclaughlin S."/>
        </authorList>
    </citation>
    <scope>NUCLEOTIDE SEQUENCE [LARGE SCALE GENOMIC DNA]</scope>
    <source>
        <strain evidence="3">MGC-MH-2018</strain>
    </source>
</reference>
<evidence type="ECO:0008006" key="4">
    <source>
        <dbReference type="Google" id="ProtNLM"/>
    </source>
</evidence>
<dbReference type="GO" id="GO:0032981">
    <property type="term" value="P:mitochondrial respiratory chain complex I assembly"/>
    <property type="evidence" value="ECO:0007669"/>
    <property type="project" value="TreeGrafter"/>
</dbReference>
<gene>
    <name evidence="3" type="ORF">JR316_006774</name>
</gene>
<feature type="region of interest" description="Disordered" evidence="2">
    <location>
        <begin position="129"/>
        <end position="275"/>
    </location>
</feature>
<evidence type="ECO:0000313" key="3">
    <source>
        <dbReference type="EMBL" id="KAG5168179.1"/>
    </source>
</evidence>
<feature type="compositionally biased region" description="Polar residues" evidence="2">
    <location>
        <begin position="140"/>
        <end position="158"/>
    </location>
</feature>
<sequence length="275" mass="30874">MSFVARLWNAIRNPVRYVGRDLHGNKFYESYSPNDPSRTKRTVQYQKDEDMWKYVGGQRRLAVQWSAWLTHTRRDPPTIQELEADVLRQQRVLANVALIEARDRAESEQMLRIRQQDAARALEEAAAKHNTVPLVREPESVSSGGNVEQASTYRNLPPQQLDGAAPSFASASASTSTSTPPPARSTIKVVPPKFVTPASPRKSRTSAKFTLPLSSSESNDQERLSSRESLPEHSLEANFEAKRKEEAVTTQSPPPMPSRPVSETESWTPKARRRG</sequence>
<dbReference type="GO" id="GO:0045271">
    <property type="term" value="C:respiratory chain complex I"/>
    <property type="evidence" value="ECO:0007669"/>
    <property type="project" value="InterPro"/>
</dbReference>
<evidence type="ECO:0000256" key="1">
    <source>
        <dbReference type="ARBA" id="ARBA00007355"/>
    </source>
</evidence>
<name>A0A8H7XZA5_PSICU</name>
<accession>A0A8H7XZA5</accession>
<dbReference type="EMBL" id="JAFIQS010000006">
    <property type="protein sequence ID" value="KAG5168179.1"/>
    <property type="molecule type" value="Genomic_DNA"/>
</dbReference>
<comment type="caution">
    <text evidence="3">The sequence shown here is derived from an EMBL/GenBank/DDBJ whole genome shotgun (WGS) entry which is preliminary data.</text>
</comment>
<dbReference type="GO" id="GO:0005739">
    <property type="term" value="C:mitochondrion"/>
    <property type="evidence" value="ECO:0007669"/>
    <property type="project" value="TreeGrafter"/>
</dbReference>
<evidence type="ECO:0000256" key="2">
    <source>
        <dbReference type="SAM" id="MobiDB-lite"/>
    </source>
</evidence>
<feature type="compositionally biased region" description="Basic and acidic residues" evidence="2">
    <location>
        <begin position="220"/>
        <end position="247"/>
    </location>
</feature>
<proteinExistence type="inferred from homology"/>
<feature type="compositionally biased region" description="Polar residues" evidence="2">
    <location>
        <begin position="206"/>
        <end position="218"/>
    </location>
</feature>
<protein>
    <recommendedName>
        <fullName evidence="4">NADH dehydrogenase [ubiquinone] 1 alpha subcomplex subunit</fullName>
    </recommendedName>
</protein>
<dbReference type="Pfam" id="PF05071">
    <property type="entry name" value="NDUFA12"/>
    <property type="match status" value="1"/>
</dbReference>
<dbReference type="AlphaFoldDB" id="A0A8H7XZA5"/>
<comment type="similarity">
    <text evidence="1">Belongs to the complex I NDUFA12 subunit family.</text>
</comment>